<keyword evidence="2 5" id="KW-0547">Nucleotide-binding</keyword>
<evidence type="ECO:0000256" key="5">
    <source>
        <dbReference type="HAMAP-Rule" id="MF_01928"/>
    </source>
</evidence>
<name>A0A1I2PT79_9CORY</name>
<dbReference type="EC" id="6.3.4.18" evidence="5 6"/>
<accession>A0A1I2PT79</accession>
<evidence type="ECO:0000313" key="10">
    <source>
        <dbReference type="Proteomes" id="UP000199065"/>
    </source>
</evidence>
<dbReference type="NCBIfam" id="TIGR01161">
    <property type="entry name" value="purK"/>
    <property type="match status" value="1"/>
</dbReference>
<dbReference type="InterPro" id="IPR011054">
    <property type="entry name" value="Rudment_hybrid_motif"/>
</dbReference>
<dbReference type="FunFam" id="3.30.470.20:FF:000029">
    <property type="entry name" value="N5-carboxyaminoimidazole ribonucleotide synthase"/>
    <property type="match status" value="1"/>
</dbReference>
<comment type="function">
    <text evidence="5">Catalyzes the ATP-dependent conversion of 5-aminoimidazole ribonucleotide (AIR) and HCO(3)(-) to N5-carboxyaminoimidazole ribonucleotide (N5-CAIR).</text>
</comment>
<dbReference type="SUPFAM" id="SSF51246">
    <property type="entry name" value="Rudiment single hybrid motif"/>
    <property type="match status" value="1"/>
</dbReference>
<dbReference type="PANTHER" id="PTHR11609">
    <property type="entry name" value="PURINE BIOSYNTHESIS PROTEIN 6/7, PUR6/7"/>
    <property type="match status" value="1"/>
</dbReference>
<evidence type="ECO:0000256" key="4">
    <source>
        <dbReference type="ARBA" id="ARBA00022840"/>
    </source>
</evidence>
<dbReference type="InterPro" id="IPR054350">
    <property type="entry name" value="PurT/PurK_preATP-grasp"/>
</dbReference>
<protein>
    <recommendedName>
        <fullName evidence="5 6">N5-carboxyaminoimidazole ribonucleotide synthase</fullName>
        <shortName evidence="5 6">N5-CAIR synthase</shortName>
        <ecNumber evidence="5 6">6.3.4.18</ecNumber>
    </recommendedName>
    <alternativeName>
        <fullName evidence="5 6">5-(carboxyamino)imidazole ribonucleotide synthetase</fullName>
    </alternativeName>
</protein>
<dbReference type="Proteomes" id="UP000199065">
    <property type="component" value="Unassembled WGS sequence"/>
</dbReference>
<dbReference type="GO" id="GO:0005829">
    <property type="term" value="C:cytosol"/>
    <property type="evidence" value="ECO:0007669"/>
    <property type="project" value="TreeGrafter"/>
</dbReference>
<feature type="binding site" evidence="5">
    <location>
        <position position="143"/>
    </location>
    <ligand>
        <name>ATP</name>
        <dbReference type="ChEBI" id="CHEBI:30616"/>
    </ligand>
</feature>
<feature type="binding site" evidence="5">
    <location>
        <position position="183"/>
    </location>
    <ligand>
        <name>ATP</name>
        <dbReference type="ChEBI" id="CHEBI:30616"/>
    </ligand>
</feature>
<dbReference type="UniPathway" id="UPA00074">
    <property type="reaction ID" value="UER00942"/>
</dbReference>
<dbReference type="SUPFAM" id="SSF56059">
    <property type="entry name" value="Glutathione synthetase ATP-binding domain-like"/>
    <property type="match status" value="1"/>
</dbReference>
<dbReference type="AlphaFoldDB" id="A0A1I2PT79"/>
<evidence type="ECO:0000259" key="8">
    <source>
        <dbReference type="PROSITE" id="PS50975"/>
    </source>
</evidence>
<comment type="subunit">
    <text evidence="5 6">Homodimer.</text>
</comment>
<gene>
    <name evidence="5 6" type="primary">purK</name>
    <name evidence="9" type="ORF">SAMN05660282_00221</name>
</gene>
<dbReference type="InterPro" id="IPR040686">
    <property type="entry name" value="PurK_C"/>
</dbReference>
<evidence type="ECO:0000256" key="3">
    <source>
        <dbReference type="ARBA" id="ARBA00022755"/>
    </source>
</evidence>
<dbReference type="GO" id="GO:0004638">
    <property type="term" value="F:phosphoribosylaminoimidazole carboxylase activity"/>
    <property type="evidence" value="ECO:0007669"/>
    <property type="project" value="InterPro"/>
</dbReference>
<dbReference type="STRING" id="185761.SAMN05660282_00221"/>
<comment type="catalytic activity">
    <reaction evidence="5 6">
        <text>5-amino-1-(5-phospho-beta-D-ribosyl)imidazole + hydrogencarbonate + ATP = 5-carboxyamino-1-(5-phospho-D-ribosyl)imidazole + ADP + phosphate + 2 H(+)</text>
        <dbReference type="Rhea" id="RHEA:19317"/>
        <dbReference type="ChEBI" id="CHEBI:15378"/>
        <dbReference type="ChEBI" id="CHEBI:17544"/>
        <dbReference type="ChEBI" id="CHEBI:30616"/>
        <dbReference type="ChEBI" id="CHEBI:43474"/>
        <dbReference type="ChEBI" id="CHEBI:58730"/>
        <dbReference type="ChEBI" id="CHEBI:137981"/>
        <dbReference type="ChEBI" id="CHEBI:456216"/>
        <dbReference type="EC" id="6.3.4.18"/>
    </reaction>
</comment>
<dbReference type="InterPro" id="IPR013815">
    <property type="entry name" value="ATP_grasp_subdomain_1"/>
</dbReference>
<organism evidence="9 10">
    <name type="scientific">Corynebacterium spheniscorum</name>
    <dbReference type="NCBI Taxonomy" id="185761"/>
    <lineage>
        <taxon>Bacteria</taxon>
        <taxon>Bacillati</taxon>
        <taxon>Actinomycetota</taxon>
        <taxon>Actinomycetes</taxon>
        <taxon>Mycobacteriales</taxon>
        <taxon>Corynebacteriaceae</taxon>
        <taxon>Corynebacterium</taxon>
    </lineage>
</organism>
<keyword evidence="1 5" id="KW-0436">Ligase</keyword>
<reference evidence="9 10" key="1">
    <citation type="submission" date="2016-10" db="EMBL/GenBank/DDBJ databases">
        <authorList>
            <person name="de Groot N.N."/>
        </authorList>
    </citation>
    <scope>NUCLEOTIDE SEQUENCE [LARGE SCALE GENOMIC DNA]</scope>
    <source>
        <strain>J11</strain>
        <strain evidence="10">PG 39</strain>
    </source>
</reference>
<dbReference type="GO" id="GO:0046872">
    <property type="term" value="F:metal ion binding"/>
    <property type="evidence" value="ECO:0007669"/>
    <property type="project" value="InterPro"/>
</dbReference>
<dbReference type="Gene3D" id="3.30.1490.20">
    <property type="entry name" value="ATP-grasp fold, A domain"/>
    <property type="match status" value="1"/>
</dbReference>
<evidence type="ECO:0000256" key="6">
    <source>
        <dbReference type="RuleBase" id="RU361200"/>
    </source>
</evidence>
<dbReference type="GO" id="GO:0005524">
    <property type="term" value="F:ATP binding"/>
    <property type="evidence" value="ECO:0007669"/>
    <property type="project" value="UniProtKB-UniRule"/>
</dbReference>
<dbReference type="HAMAP" id="MF_01928">
    <property type="entry name" value="PurK"/>
    <property type="match status" value="1"/>
</dbReference>
<dbReference type="InterPro" id="IPR011761">
    <property type="entry name" value="ATP-grasp"/>
</dbReference>
<feature type="region of interest" description="Disordered" evidence="7">
    <location>
        <begin position="21"/>
        <end position="40"/>
    </location>
</feature>
<comment type="pathway">
    <text evidence="5 6">Purine metabolism; IMP biosynthesis via de novo pathway; 5-amino-1-(5-phospho-D-ribosyl)imidazole-4-carboxylate from 5-amino-1-(5-phospho-D-ribosyl)imidazole (N5-CAIR route): step 1/2.</text>
</comment>
<sequence length="432" mass="46562">MRGYLGRGSVFRTLANISAMTPRPVSEPRPDEFGRPSAHAPGSATVAVIGDGQLARMMHTAAIELGQSLRLLAGSPDASAAQVCADVVLGDYKDLADLRRAAEGCDALTFDHEHVPNEHLNILIANGIAVEPRPSALIYAQDKLLMRQRLKELGVPVPVFAEITSTEDASAFWAKTEGQVCLKTRRGGYDGHGVWFPESEEEFCQLVSELTAKDAPLMAERKVALDRELSAMVARRQSGEVRGWPVVESVQRDGICAEAIAPAPGLDEKLEAQAREIALKVAEGLGVTGVLAVELFEAAGEISVNELAMRPHNTGHWTQDGCITSQFEQHLRAVLDQPLGATDATAAVTVMANVLGAAEDPDMPMSERVAHVHQRFPQAKVHLYGKTHRPGRKIGHVNLCGEDVAETRHNAQLAAGFLVHARWADQDADQAS</sequence>
<dbReference type="EMBL" id="FOPJ01000001">
    <property type="protein sequence ID" value="SFG19254.1"/>
    <property type="molecule type" value="Genomic_DNA"/>
</dbReference>
<feature type="domain" description="ATP-grasp" evidence="8">
    <location>
        <begin position="147"/>
        <end position="335"/>
    </location>
</feature>
<dbReference type="Pfam" id="PF17769">
    <property type="entry name" value="PurK_C"/>
    <property type="match status" value="1"/>
</dbReference>
<evidence type="ECO:0000256" key="2">
    <source>
        <dbReference type="ARBA" id="ARBA00022741"/>
    </source>
</evidence>
<dbReference type="NCBIfam" id="NF004679">
    <property type="entry name" value="PRK06019.1-5"/>
    <property type="match status" value="1"/>
</dbReference>
<dbReference type="SUPFAM" id="SSF52440">
    <property type="entry name" value="PreATP-grasp domain"/>
    <property type="match status" value="1"/>
</dbReference>
<proteinExistence type="inferred from homology"/>
<feature type="binding site" evidence="5">
    <location>
        <position position="228"/>
    </location>
    <ligand>
        <name>ATP</name>
        <dbReference type="ChEBI" id="CHEBI:30616"/>
    </ligand>
</feature>
<evidence type="ECO:0000256" key="1">
    <source>
        <dbReference type="ARBA" id="ARBA00022598"/>
    </source>
</evidence>
<keyword evidence="4 5" id="KW-0067">ATP-binding</keyword>
<evidence type="ECO:0000256" key="7">
    <source>
        <dbReference type="SAM" id="MobiDB-lite"/>
    </source>
</evidence>
<dbReference type="InterPro" id="IPR003135">
    <property type="entry name" value="ATP-grasp_carboxylate-amine"/>
</dbReference>
<comment type="caution">
    <text evidence="5">Lacks conserved residue(s) required for the propagation of feature annotation.</text>
</comment>
<feature type="binding site" evidence="5">
    <location>
        <begin position="220"/>
        <end position="223"/>
    </location>
    <ligand>
        <name>ATP</name>
        <dbReference type="ChEBI" id="CHEBI:30616"/>
    </ligand>
</feature>
<comment type="similarity">
    <text evidence="5 6">Belongs to the PurK/PurT family.</text>
</comment>
<dbReference type="NCBIfam" id="NF004680">
    <property type="entry name" value="PRK06019.1-6"/>
    <property type="match status" value="1"/>
</dbReference>
<dbReference type="Pfam" id="PF22660">
    <property type="entry name" value="RS_preATP-grasp-like"/>
    <property type="match status" value="1"/>
</dbReference>
<dbReference type="Gene3D" id="3.40.50.20">
    <property type="match status" value="1"/>
</dbReference>
<dbReference type="GO" id="GO:0006189">
    <property type="term" value="P:'de novo' IMP biosynthetic process"/>
    <property type="evidence" value="ECO:0007669"/>
    <property type="project" value="UniProtKB-UniRule"/>
</dbReference>
<evidence type="ECO:0000313" key="9">
    <source>
        <dbReference type="EMBL" id="SFG19254.1"/>
    </source>
</evidence>
<keyword evidence="10" id="KW-1185">Reference proteome</keyword>
<dbReference type="GO" id="GO:0034028">
    <property type="term" value="F:5-(carboxyamino)imidazole ribonucleotide synthase activity"/>
    <property type="evidence" value="ECO:0007669"/>
    <property type="project" value="UniProtKB-UniRule"/>
</dbReference>
<feature type="binding site" evidence="5">
    <location>
        <begin position="305"/>
        <end position="306"/>
    </location>
    <ligand>
        <name>ATP</name>
        <dbReference type="ChEBI" id="CHEBI:30616"/>
    </ligand>
</feature>
<dbReference type="Pfam" id="PF02222">
    <property type="entry name" value="ATP-grasp"/>
    <property type="match status" value="1"/>
</dbReference>
<dbReference type="InterPro" id="IPR016185">
    <property type="entry name" value="PreATP-grasp_dom_sf"/>
</dbReference>
<dbReference type="PANTHER" id="PTHR11609:SF5">
    <property type="entry name" value="PHOSPHORIBOSYLAMINOIMIDAZOLE CARBOXYLASE"/>
    <property type="match status" value="1"/>
</dbReference>
<dbReference type="Gene3D" id="3.30.470.20">
    <property type="entry name" value="ATP-grasp fold, B domain"/>
    <property type="match status" value="1"/>
</dbReference>
<dbReference type="InterPro" id="IPR005875">
    <property type="entry name" value="PurK"/>
</dbReference>
<comment type="function">
    <text evidence="6">Catalyzes the ATP-dependent conversion of 5-aminoimidazole ribonucleotide (AIR) and HCO(3)- to N5-carboxyaminoimidazole ribonucleotide (N5-CAIR).</text>
</comment>
<keyword evidence="3 5" id="KW-0658">Purine biosynthesis</keyword>
<dbReference type="PROSITE" id="PS50975">
    <property type="entry name" value="ATP_GRASP"/>
    <property type="match status" value="1"/>
</dbReference>